<organism evidence="2 3">
    <name type="scientific">Pleurodeles waltl</name>
    <name type="common">Iberian ribbed newt</name>
    <dbReference type="NCBI Taxonomy" id="8319"/>
    <lineage>
        <taxon>Eukaryota</taxon>
        <taxon>Metazoa</taxon>
        <taxon>Chordata</taxon>
        <taxon>Craniata</taxon>
        <taxon>Vertebrata</taxon>
        <taxon>Euteleostomi</taxon>
        <taxon>Amphibia</taxon>
        <taxon>Batrachia</taxon>
        <taxon>Caudata</taxon>
        <taxon>Salamandroidea</taxon>
        <taxon>Salamandridae</taxon>
        <taxon>Pleurodelinae</taxon>
        <taxon>Pleurodeles</taxon>
    </lineage>
</organism>
<feature type="compositionally biased region" description="Basic residues" evidence="1">
    <location>
        <begin position="88"/>
        <end position="97"/>
    </location>
</feature>
<dbReference type="AlphaFoldDB" id="A0AAV7LDI3"/>
<evidence type="ECO:0000256" key="1">
    <source>
        <dbReference type="SAM" id="MobiDB-lite"/>
    </source>
</evidence>
<dbReference type="EMBL" id="JANPWB010000015">
    <property type="protein sequence ID" value="KAJ1088525.1"/>
    <property type="molecule type" value="Genomic_DNA"/>
</dbReference>
<evidence type="ECO:0000313" key="3">
    <source>
        <dbReference type="Proteomes" id="UP001066276"/>
    </source>
</evidence>
<proteinExistence type="predicted"/>
<sequence>MMFTLGCIGAKGNYLLRSPGMAPTEPRQYSRIRSGPHGGHLRFSVAQQEVDSRQGARASHRSSGLPHSGRDLLVPGPRTRRGSAASHPHPRPQSRHGARADGSSRLSLFGAGAARAGADSVQATTLTARLGQHRRRTGPHFAPSGSRQDASRCTGLPPQRSCGLVGGRSPLPSNEGSYNHVPRGAHLFEDLAGWPGAGIRCPATKEATTASCEGRAFLKILWAGRGRSPLPSNEGSYNRVLRGARLFEEPVGWSGAGVRCPAMKEAK</sequence>
<feature type="region of interest" description="Disordered" evidence="1">
    <location>
        <begin position="18"/>
        <end position="103"/>
    </location>
</feature>
<name>A0AAV7LDI3_PLEWA</name>
<keyword evidence="3" id="KW-1185">Reference proteome</keyword>
<reference evidence="2" key="1">
    <citation type="journal article" date="2022" name="bioRxiv">
        <title>Sequencing and chromosome-scale assembly of the giantPleurodeles waltlgenome.</title>
        <authorList>
            <person name="Brown T."/>
            <person name="Elewa A."/>
            <person name="Iarovenko S."/>
            <person name="Subramanian E."/>
            <person name="Araus A.J."/>
            <person name="Petzold A."/>
            <person name="Susuki M."/>
            <person name="Suzuki K.-i.T."/>
            <person name="Hayashi T."/>
            <person name="Toyoda A."/>
            <person name="Oliveira C."/>
            <person name="Osipova E."/>
            <person name="Leigh N.D."/>
            <person name="Simon A."/>
            <person name="Yun M.H."/>
        </authorList>
    </citation>
    <scope>NUCLEOTIDE SEQUENCE</scope>
    <source>
        <strain evidence="2">20211129_DDA</strain>
        <tissue evidence="2">Liver</tissue>
    </source>
</reference>
<gene>
    <name evidence="2" type="ORF">NDU88_001682</name>
</gene>
<evidence type="ECO:0000313" key="2">
    <source>
        <dbReference type="EMBL" id="KAJ1088525.1"/>
    </source>
</evidence>
<comment type="caution">
    <text evidence="2">The sequence shown here is derived from an EMBL/GenBank/DDBJ whole genome shotgun (WGS) entry which is preliminary data.</text>
</comment>
<feature type="region of interest" description="Disordered" evidence="1">
    <location>
        <begin position="131"/>
        <end position="157"/>
    </location>
</feature>
<accession>A0AAV7LDI3</accession>
<dbReference type="Proteomes" id="UP001066276">
    <property type="component" value="Chromosome 11"/>
</dbReference>
<protein>
    <submittedName>
        <fullName evidence="2">Uncharacterized protein</fullName>
    </submittedName>
</protein>